<evidence type="ECO:0000256" key="3">
    <source>
        <dbReference type="SAM" id="SignalP"/>
    </source>
</evidence>
<feature type="coiled-coil region" evidence="1">
    <location>
        <begin position="95"/>
        <end position="134"/>
    </location>
</feature>
<name>A0A0V0YJD8_TRIPS</name>
<dbReference type="EMBL" id="JYDU01000008">
    <property type="protein sequence ID" value="KRY00463.1"/>
    <property type="molecule type" value="Genomic_DNA"/>
</dbReference>
<keyword evidence="1" id="KW-0175">Coiled coil</keyword>
<dbReference type="AlphaFoldDB" id="A0A0V0YJD8"/>
<feature type="chain" id="PRO_5006873272" evidence="3">
    <location>
        <begin position="18"/>
        <end position="264"/>
    </location>
</feature>
<keyword evidence="3" id="KW-0732">Signal</keyword>
<reference evidence="4 5" key="1">
    <citation type="submission" date="2015-01" db="EMBL/GenBank/DDBJ databases">
        <title>Evolution of Trichinella species and genotypes.</title>
        <authorList>
            <person name="Korhonen P.K."/>
            <person name="Edoardo P."/>
            <person name="Giuseppe L.R."/>
            <person name="Gasser R.B."/>
        </authorList>
    </citation>
    <scope>NUCLEOTIDE SEQUENCE [LARGE SCALE GENOMIC DNA]</scope>
    <source>
        <strain evidence="4">ISS141</strain>
    </source>
</reference>
<proteinExistence type="predicted"/>
<accession>A0A0V0YJD8</accession>
<sequence>MELLLLLLLTALLQCNGEKNESAVKATSDFEVKFAYCSFKICGKELNKMEKPNLTEEEVRNYYDLYLICRDECFDRISTSKSDAKKVEKFRVKEYEKLMKKRKQKEEERKEKIRKEAEKRKKQMEKEEEKKGKQVEEPTDFEVKFAYCSFKICGKELNKMEKPNLTEEEVRNYYDLYLICRDECFDRISTSKSDAKKVEKFRVKEYEKLMKKRKQKEEERKEKIRKEAEKRKKQMEKEEEKKGKQVEEPTVKFEKKLEKQKIRR</sequence>
<organism evidence="4 5">
    <name type="scientific">Trichinella pseudospiralis</name>
    <name type="common">Parasitic roundworm</name>
    <dbReference type="NCBI Taxonomy" id="6337"/>
    <lineage>
        <taxon>Eukaryota</taxon>
        <taxon>Metazoa</taxon>
        <taxon>Ecdysozoa</taxon>
        <taxon>Nematoda</taxon>
        <taxon>Enoplea</taxon>
        <taxon>Dorylaimia</taxon>
        <taxon>Trichinellida</taxon>
        <taxon>Trichinellidae</taxon>
        <taxon>Trichinella</taxon>
    </lineage>
</organism>
<comment type="caution">
    <text evidence="4">The sequence shown here is derived from an EMBL/GenBank/DDBJ whole genome shotgun (WGS) entry which is preliminary data.</text>
</comment>
<evidence type="ECO:0000313" key="5">
    <source>
        <dbReference type="Proteomes" id="UP000054815"/>
    </source>
</evidence>
<gene>
    <name evidence="4" type="ORF">T4E_9671</name>
</gene>
<feature type="region of interest" description="Disordered" evidence="2">
    <location>
        <begin position="210"/>
        <end position="247"/>
    </location>
</feature>
<evidence type="ECO:0000256" key="1">
    <source>
        <dbReference type="SAM" id="Coils"/>
    </source>
</evidence>
<protein>
    <submittedName>
        <fullName evidence="4">Uncharacterized protein</fullName>
    </submittedName>
</protein>
<feature type="signal peptide" evidence="3">
    <location>
        <begin position="1"/>
        <end position="17"/>
    </location>
</feature>
<evidence type="ECO:0000256" key="2">
    <source>
        <dbReference type="SAM" id="MobiDB-lite"/>
    </source>
</evidence>
<evidence type="ECO:0000313" key="4">
    <source>
        <dbReference type="EMBL" id="KRY00463.1"/>
    </source>
</evidence>
<dbReference type="Proteomes" id="UP000054815">
    <property type="component" value="Unassembled WGS sequence"/>
</dbReference>